<accession>A0A227KTV8</accession>
<gene>
    <name evidence="1" type="ORF">ADH67_03300</name>
</gene>
<protein>
    <submittedName>
        <fullName evidence="1">Uncharacterized protein</fullName>
    </submittedName>
</protein>
<dbReference type="EMBL" id="NHMP01000001">
    <property type="protein sequence ID" value="OXE51334.1"/>
    <property type="molecule type" value="Genomic_DNA"/>
</dbReference>
<evidence type="ECO:0000313" key="1">
    <source>
        <dbReference type="EMBL" id="OXE51334.1"/>
    </source>
</evidence>
<dbReference type="AlphaFoldDB" id="A0A227KTV8"/>
<evidence type="ECO:0000313" key="2">
    <source>
        <dbReference type="Proteomes" id="UP000214610"/>
    </source>
</evidence>
<dbReference type="Proteomes" id="UP000214610">
    <property type="component" value="Unassembled WGS sequence"/>
</dbReference>
<name>A0A227KTV8_9BURK</name>
<keyword evidence="2" id="KW-1185">Reference proteome</keyword>
<organism evidence="1 2">
    <name type="scientific">Turicimonas muris</name>
    <dbReference type="NCBI Taxonomy" id="1796652"/>
    <lineage>
        <taxon>Bacteria</taxon>
        <taxon>Pseudomonadati</taxon>
        <taxon>Pseudomonadota</taxon>
        <taxon>Betaproteobacteria</taxon>
        <taxon>Burkholderiales</taxon>
        <taxon>Sutterellaceae</taxon>
        <taxon>Turicimonas</taxon>
    </lineage>
</organism>
<proteinExistence type="predicted"/>
<comment type="caution">
    <text evidence="1">The sequence shown here is derived from an EMBL/GenBank/DDBJ whole genome shotgun (WGS) entry which is preliminary data.</text>
</comment>
<reference evidence="2" key="1">
    <citation type="submission" date="2017-05" db="EMBL/GenBank/DDBJ databases">
        <title>Improved OligoMM genomes.</title>
        <authorList>
            <person name="Garzetti D."/>
        </authorList>
    </citation>
    <scope>NUCLEOTIDE SEQUENCE [LARGE SCALE GENOMIC DNA]</scope>
    <source>
        <strain evidence="2">YL45</strain>
    </source>
</reference>
<sequence>MMINQKVIDSPPYADMISPQNRLSQTSKVGKGDLKMVGTIQIVHHDGVTSESDRFFSELAMKARTVKLDRPMSELRREVIYRQTG</sequence>